<dbReference type="Proteomes" id="UP000637239">
    <property type="component" value="Chromosome 1"/>
</dbReference>
<keyword evidence="2" id="KW-1185">Reference proteome</keyword>
<evidence type="ECO:0000313" key="2">
    <source>
        <dbReference type="Proteomes" id="UP000637239"/>
    </source>
</evidence>
<gene>
    <name evidence="1" type="ORF">ACHE_11069A</name>
</gene>
<reference evidence="1" key="2">
    <citation type="submission" date="2021-02" db="EMBL/GenBank/DDBJ databases">
        <title>Aspergillus chevalieri M1 genome sequence.</title>
        <authorList>
            <person name="Kadooka C."/>
            <person name="Mori K."/>
            <person name="Futagami T."/>
        </authorList>
    </citation>
    <scope>NUCLEOTIDE SEQUENCE</scope>
    <source>
        <strain evidence="1">M1</strain>
    </source>
</reference>
<reference evidence="1" key="1">
    <citation type="submission" date="2021-01" db="EMBL/GenBank/DDBJ databases">
        <authorList>
            <consortium name="Aspergillus chevalieri M1 genome sequencing consortium"/>
            <person name="Kazuki M."/>
            <person name="Futagami T."/>
        </authorList>
    </citation>
    <scope>NUCLEOTIDE SEQUENCE</scope>
    <source>
        <strain evidence="1">M1</strain>
    </source>
</reference>
<dbReference type="AlphaFoldDB" id="A0A7R7VF58"/>
<dbReference type="RefSeq" id="XP_043132189.1">
    <property type="nucleotide sequence ID" value="XM_043275597.1"/>
</dbReference>
<dbReference type="GeneID" id="66978026"/>
<dbReference type="EMBL" id="AP024416">
    <property type="protein sequence ID" value="BCR83667.1"/>
    <property type="molecule type" value="Genomic_DNA"/>
</dbReference>
<evidence type="ECO:0000313" key="1">
    <source>
        <dbReference type="EMBL" id="BCR83667.1"/>
    </source>
</evidence>
<name>A0A7R7VF58_ASPCH</name>
<sequence>MPHAEKATMGEVTVNGEKLHHSQFLDHLTSYPIISDSIATFKSNKYGAKSLHYADQGYTRLAKPVLPYLSKPYSYVSPYLARADTLGDKGLSRIDMRFPIIREDTEKLRTTIYEGAQGSVRIVVDAKGHIVELYGSEYKKCGGDGYVASGKAVITTGLILSQESLAYVSSLLQTKKEQAKDAVQEKDKSNTE</sequence>
<evidence type="ECO:0008006" key="3">
    <source>
        <dbReference type="Google" id="ProtNLM"/>
    </source>
</evidence>
<protein>
    <recommendedName>
        <fullName evidence="3">Pathogenesis associated protein Cap20</fullName>
    </recommendedName>
</protein>
<proteinExistence type="predicted"/>
<accession>A0A7R7VF58</accession>
<dbReference type="KEGG" id="ache:ACHE_11069A"/>
<organism evidence="1 2">
    <name type="scientific">Aspergillus chevalieri</name>
    <name type="common">Eurotium chevalieri</name>
    <dbReference type="NCBI Taxonomy" id="182096"/>
    <lineage>
        <taxon>Eukaryota</taxon>
        <taxon>Fungi</taxon>
        <taxon>Dikarya</taxon>
        <taxon>Ascomycota</taxon>
        <taxon>Pezizomycotina</taxon>
        <taxon>Eurotiomycetes</taxon>
        <taxon>Eurotiomycetidae</taxon>
        <taxon>Eurotiales</taxon>
        <taxon>Aspergillaceae</taxon>
        <taxon>Aspergillus</taxon>
        <taxon>Aspergillus subgen. Aspergillus</taxon>
    </lineage>
</organism>